<dbReference type="SUPFAM" id="SSF103473">
    <property type="entry name" value="MFS general substrate transporter"/>
    <property type="match status" value="1"/>
</dbReference>
<keyword evidence="4 6" id="KW-1133">Transmembrane helix</keyword>
<accession>A0A1V3NMD6</accession>
<dbReference type="PANTHER" id="PTHR43124">
    <property type="entry name" value="PURINE EFFLUX PUMP PBUE"/>
    <property type="match status" value="1"/>
</dbReference>
<dbReference type="Pfam" id="PF07690">
    <property type="entry name" value="MFS_1"/>
    <property type="match status" value="1"/>
</dbReference>
<feature type="transmembrane region" description="Helical" evidence="6">
    <location>
        <begin position="135"/>
        <end position="157"/>
    </location>
</feature>
<dbReference type="GO" id="GO:0005886">
    <property type="term" value="C:plasma membrane"/>
    <property type="evidence" value="ECO:0007669"/>
    <property type="project" value="UniProtKB-SubCell"/>
</dbReference>
<keyword evidence="9" id="KW-1185">Reference proteome</keyword>
<comment type="subcellular location">
    <subcellularLocation>
        <location evidence="1">Cell membrane</location>
        <topology evidence="1">Multi-pass membrane protein</topology>
    </subcellularLocation>
</comment>
<sequence>MTRADSHTATVLALGSTQTLAWGTTYYLPAILALPMAREFDIPASWVFGAFSAALVLAALFGPLAGRRIDRYGGRHVLAGSNVIFAFGLLVLGLAQDPAWMVTGWLVIGLGMSMGLYEGAFSTLAAIYGQKARGAIVGVTLMAGFASTVFWPITAWIEAGAGWRTACLVWAAAHLFVGLPINRFLLPRKVQPPAPPRELHTTGSVVLDRSLLLIAFVFAIAWFIGTAMAAHLPRLLQDAGLTPAAAVGVAALIGPAQVAARLFDYLVLRRFHPLLASKLASLAHPLGAAAIMVLGAPASVFFTLLHGAGHGILSIAKGTVPLAIFGPRDYGHRMGLLSAPARFAQAGAPFVFALLIERFNMGVLVISSALGLCAFAALWILGRTAQTPSN</sequence>
<name>A0A1V3NMD6_9GAMM</name>
<dbReference type="InterPro" id="IPR050189">
    <property type="entry name" value="MFS_Efflux_Transporters"/>
</dbReference>
<feature type="transmembrane region" description="Helical" evidence="6">
    <location>
        <begin position="77"/>
        <end position="96"/>
    </location>
</feature>
<evidence type="ECO:0000256" key="2">
    <source>
        <dbReference type="ARBA" id="ARBA00022475"/>
    </source>
</evidence>
<evidence type="ECO:0000256" key="3">
    <source>
        <dbReference type="ARBA" id="ARBA00022692"/>
    </source>
</evidence>
<feature type="transmembrane region" description="Helical" evidence="6">
    <location>
        <begin position="206"/>
        <end position="224"/>
    </location>
</feature>
<dbReference type="PANTHER" id="PTHR43124:SF3">
    <property type="entry name" value="CHLORAMPHENICOL EFFLUX PUMP RV0191"/>
    <property type="match status" value="1"/>
</dbReference>
<feature type="transmembrane region" description="Helical" evidence="6">
    <location>
        <begin position="279"/>
        <end position="302"/>
    </location>
</feature>
<dbReference type="STRING" id="108003.B1C78_05600"/>
<gene>
    <name evidence="8" type="ORF">B1C78_05600</name>
</gene>
<dbReference type="EMBL" id="MVBK01000033">
    <property type="protein sequence ID" value="OOG25926.1"/>
    <property type="molecule type" value="Genomic_DNA"/>
</dbReference>
<keyword evidence="5 6" id="KW-0472">Membrane</keyword>
<feature type="transmembrane region" description="Helical" evidence="6">
    <location>
        <begin position="244"/>
        <end position="267"/>
    </location>
</feature>
<feature type="domain" description="Major facilitator superfamily (MFS) profile" evidence="7">
    <location>
        <begin position="10"/>
        <end position="386"/>
    </location>
</feature>
<dbReference type="InterPro" id="IPR020846">
    <property type="entry name" value="MFS_dom"/>
</dbReference>
<evidence type="ECO:0000313" key="8">
    <source>
        <dbReference type="EMBL" id="OOG25926.1"/>
    </source>
</evidence>
<proteinExistence type="predicted"/>
<dbReference type="GO" id="GO:0022857">
    <property type="term" value="F:transmembrane transporter activity"/>
    <property type="evidence" value="ECO:0007669"/>
    <property type="project" value="InterPro"/>
</dbReference>
<protein>
    <recommendedName>
        <fullName evidence="7">Major facilitator superfamily (MFS) profile domain-containing protein</fullName>
    </recommendedName>
</protein>
<evidence type="ECO:0000259" key="7">
    <source>
        <dbReference type="PROSITE" id="PS50850"/>
    </source>
</evidence>
<dbReference type="RefSeq" id="WP_077278160.1">
    <property type="nucleotide sequence ID" value="NZ_MVBK01000033.1"/>
</dbReference>
<dbReference type="InterPro" id="IPR011701">
    <property type="entry name" value="MFS"/>
</dbReference>
<dbReference type="Proteomes" id="UP000189462">
    <property type="component" value="Unassembled WGS sequence"/>
</dbReference>
<keyword evidence="2" id="KW-1003">Cell membrane</keyword>
<organism evidence="8 9">
    <name type="scientific">Thioalkalivibrio denitrificans</name>
    <dbReference type="NCBI Taxonomy" id="108003"/>
    <lineage>
        <taxon>Bacteria</taxon>
        <taxon>Pseudomonadati</taxon>
        <taxon>Pseudomonadota</taxon>
        <taxon>Gammaproteobacteria</taxon>
        <taxon>Chromatiales</taxon>
        <taxon>Ectothiorhodospiraceae</taxon>
        <taxon>Thioalkalivibrio</taxon>
    </lineage>
</organism>
<feature type="transmembrane region" description="Helical" evidence="6">
    <location>
        <begin position="45"/>
        <end position="65"/>
    </location>
</feature>
<feature type="transmembrane region" description="Helical" evidence="6">
    <location>
        <begin position="362"/>
        <end position="381"/>
    </location>
</feature>
<reference evidence="8 9" key="1">
    <citation type="submission" date="2017-02" db="EMBL/GenBank/DDBJ databases">
        <title>Genomic diversity within the haloalkaliphilic genus Thioalkalivibrio.</title>
        <authorList>
            <person name="Ahn A.-C."/>
            <person name="Meier-Kolthoff J."/>
            <person name="Overmars L."/>
            <person name="Richter M."/>
            <person name="Woyke T."/>
            <person name="Sorokin D.Y."/>
            <person name="Muyzer G."/>
        </authorList>
    </citation>
    <scope>NUCLEOTIDE SEQUENCE [LARGE SCALE GENOMIC DNA]</scope>
    <source>
        <strain evidence="8 9">ALJD</strain>
    </source>
</reference>
<evidence type="ECO:0000256" key="6">
    <source>
        <dbReference type="SAM" id="Phobius"/>
    </source>
</evidence>
<dbReference type="InterPro" id="IPR036259">
    <property type="entry name" value="MFS_trans_sf"/>
</dbReference>
<feature type="transmembrane region" description="Helical" evidence="6">
    <location>
        <begin position="163"/>
        <end position="185"/>
    </location>
</feature>
<dbReference type="PROSITE" id="PS50850">
    <property type="entry name" value="MFS"/>
    <property type="match status" value="1"/>
</dbReference>
<dbReference type="OrthoDB" id="5966585at2"/>
<feature type="transmembrane region" description="Helical" evidence="6">
    <location>
        <begin position="102"/>
        <end position="128"/>
    </location>
</feature>
<dbReference type="AlphaFoldDB" id="A0A1V3NMD6"/>
<evidence type="ECO:0000256" key="1">
    <source>
        <dbReference type="ARBA" id="ARBA00004651"/>
    </source>
</evidence>
<keyword evidence="3 6" id="KW-0812">Transmembrane</keyword>
<evidence type="ECO:0000256" key="5">
    <source>
        <dbReference type="ARBA" id="ARBA00023136"/>
    </source>
</evidence>
<dbReference type="Gene3D" id="1.20.1250.20">
    <property type="entry name" value="MFS general substrate transporter like domains"/>
    <property type="match status" value="1"/>
</dbReference>
<evidence type="ECO:0000313" key="9">
    <source>
        <dbReference type="Proteomes" id="UP000189462"/>
    </source>
</evidence>
<comment type="caution">
    <text evidence="8">The sequence shown here is derived from an EMBL/GenBank/DDBJ whole genome shotgun (WGS) entry which is preliminary data.</text>
</comment>
<evidence type="ECO:0000256" key="4">
    <source>
        <dbReference type="ARBA" id="ARBA00022989"/>
    </source>
</evidence>